<feature type="compositionally biased region" description="Polar residues" evidence="2">
    <location>
        <begin position="414"/>
        <end position="426"/>
    </location>
</feature>
<feature type="compositionally biased region" description="Low complexity" evidence="2">
    <location>
        <begin position="589"/>
        <end position="606"/>
    </location>
</feature>
<organism evidence="4 5">
    <name type="scientific">Bombyx mandarina</name>
    <name type="common">Wild silk moth</name>
    <name type="synonym">Wild silkworm</name>
    <dbReference type="NCBI Taxonomy" id="7092"/>
    <lineage>
        <taxon>Eukaryota</taxon>
        <taxon>Metazoa</taxon>
        <taxon>Ecdysozoa</taxon>
        <taxon>Arthropoda</taxon>
        <taxon>Hexapoda</taxon>
        <taxon>Insecta</taxon>
        <taxon>Pterygota</taxon>
        <taxon>Neoptera</taxon>
        <taxon>Endopterygota</taxon>
        <taxon>Lepidoptera</taxon>
        <taxon>Glossata</taxon>
        <taxon>Ditrysia</taxon>
        <taxon>Bombycoidea</taxon>
        <taxon>Bombycidae</taxon>
        <taxon>Bombycinae</taxon>
        <taxon>Bombyx</taxon>
    </lineage>
</organism>
<evidence type="ECO:0000256" key="3">
    <source>
        <dbReference type="SAM" id="SignalP"/>
    </source>
</evidence>
<feature type="compositionally biased region" description="Polar residues" evidence="2">
    <location>
        <begin position="483"/>
        <end position="494"/>
    </location>
</feature>
<dbReference type="GeneID" id="114251757"/>
<feature type="signal peptide" evidence="3">
    <location>
        <begin position="1"/>
        <end position="20"/>
    </location>
</feature>
<dbReference type="KEGG" id="bman:114251757"/>
<feature type="coiled-coil region" evidence="1">
    <location>
        <begin position="225"/>
        <end position="252"/>
    </location>
</feature>
<protein>
    <submittedName>
        <fullName evidence="5">Uncharacterized protein LOC114251757</fullName>
    </submittedName>
</protein>
<feature type="compositionally biased region" description="Basic and acidic residues" evidence="2">
    <location>
        <begin position="525"/>
        <end position="544"/>
    </location>
</feature>
<feature type="region of interest" description="Disordered" evidence="2">
    <location>
        <begin position="339"/>
        <end position="391"/>
    </location>
</feature>
<proteinExistence type="predicted"/>
<feature type="compositionally biased region" description="Basic and acidic residues" evidence="2">
    <location>
        <begin position="495"/>
        <end position="507"/>
    </location>
</feature>
<feature type="region of interest" description="Disordered" evidence="2">
    <location>
        <begin position="414"/>
        <end position="439"/>
    </location>
</feature>
<reference evidence="5" key="1">
    <citation type="submission" date="2025-08" db="UniProtKB">
        <authorList>
            <consortium name="RefSeq"/>
        </authorList>
    </citation>
    <scope>IDENTIFICATION</scope>
    <source>
        <tissue evidence="5">Silk gland</tissue>
    </source>
</reference>
<feature type="chain" id="PRO_5026858701" evidence="3">
    <location>
        <begin position="21"/>
        <end position="908"/>
    </location>
</feature>
<dbReference type="AlphaFoldDB" id="A0A6J2KHX3"/>
<feature type="compositionally biased region" description="Polar residues" evidence="2">
    <location>
        <begin position="179"/>
        <end position="200"/>
    </location>
</feature>
<feature type="compositionally biased region" description="Polar residues" evidence="2">
    <location>
        <begin position="374"/>
        <end position="391"/>
    </location>
</feature>
<accession>A0A6J2KHX3</accession>
<feature type="compositionally biased region" description="Basic and acidic residues" evidence="2">
    <location>
        <begin position="464"/>
        <end position="481"/>
    </location>
</feature>
<evidence type="ECO:0000313" key="5">
    <source>
        <dbReference type="RefSeq" id="XP_028041941.1"/>
    </source>
</evidence>
<sequence length="908" mass="104259">MGRQAFFAVWCLLAFVEALCDSTSAKSVAKDNESAESAPRLYRNVPVGVYAGATPYGSYSIPVKFVSAPRPAASRLVPVKEAYQNAYLKDSYGNRFIGSPQSLAYKTTYPQQFVQLQELPAHLSQPIVAAAPNYQYRQPTPFIVNSHYTLPLQQVAHRFGSSQPYAFGENIKTLAPNAPATTQSQSHPTAQQQSTSHKAVYANTQSQDNYNVRNGPKYQRLQQGLKDAEVIRSELNSAQDNAQNDKAKLQDVPAKETAITTVVNGQKTVINLDTKPVLPLLDLSLLEPLTFANPLVPQVQHFLPRINQATYVKLPKPEITENKKYQKEFMIQKTKSYDSGLIKGKPQKSSPKNKVKRPQPEDDADIQRDVPHTPTVTVKDTSNASPEISYEINSPNYKETYKEKAVSYNKETNSEPVHYTYGSNTAKKPVHYSYSHSSNEPAKIQKVYYHSSNGEPKQLIYKFNSEEQNKEQNGEEKEKSQEAPSQHAENSSGESHFDGSEKESSEEQHEDDEAVQQNSKHLHPEHREEYHEPPSEQYKKEQHNKQPQYHSRPHATVQNAEQFHPVTHYEENIQLIPPNKLGHIKVDPGQHVQQQPPQPQNQSPPQNFDHPIIHERPHNVPQHIHEKTRKVIIQEETPEEMHSIHEQMKAEMIDHEENNEEDFEKAYKDAAFGFPAYERHSDDVEKDIYNPEIYGIPRDHSNFEIEHVPFQQYQDHGDEFPKTTRVNYKDARDKTKEDYYLDYSISRPQSLTDRYRNKVDYYKLYKNQKPERYTVYDTDKNQEKQSSKYTVVPYVFGTVEDQKPKQTFAKYQAKPLVYEYDYSKAAPRDNSAYASQPYQNYKSKTLFVEPQFQYGFEPIAIPRLLDSELAAMASNNRPESEKPGMRKKIYKENFYIKKTSTLGGEPTS</sequence>
<keyword evidence="4" id="KW-1185">Reference proteome</keyword>
<dbReference type="RefSeq" id="XP_028041941.1">
    <property type="nucleotide sequence ID" value="XM_028186140.1"/>
</dbReference>
<dbReference type="Proteomes" id="UP000504629">
    <property type="component" value="Unplaced"/>
</dbReference>
<evidence type="ECO:0000313" key="4">
    <source>
        <dbReference type="Proteomes" id="UP000504629"/>
    </source>
</evidence>
<dbReference type="OrthoDB" id="7458146at2759"/>
<feature type="region of interest" description="Disordered" evidence="2">
    <location>
        <begin position="178"/>
        <end position="200"/>
    </location>
</feature>
<feature type="region of interest" description="Disordered" evidence="2">
    <location>
        <begin position="458"/>
        <end position="614"/>
    </location>
</feature>
<keyword evidence="1" id="KW-0175">Coiled coil</keyword>
<name>A0A6J2KHX3_BOMMA</name>
<evidence type="ECO:0000256" key="1">
    <source>
        <dbReference type="SAM" id="Coils"/>
    </source>
</evidence>
<evidence type="ECO:0000256" key="2">
    <source>
        <dbReference type="SAM" id="MobiDB-lite"/>
    </source>
</evidence>
<gene>
    <name evidence="5" type="primary">LOC114251757</name>
</gene>
<keyword evidence="3" id="KW-0732">Signal</keyword>